<feature type="transmembrane region" description="Helical" evidence="8">
    <location>
        <begin position="216"/>
        <end position="240"/>
    </location>
</feature>
<evidence type="ECO:0000256" key="2">
    <source>
        <dbReference type="ARBA" id="ARBA00010157"/>
    </source>
</evidence>
<feature type="transmembrane region" description="Helical" evidence="8">
    <location>
        <begin position="328"/>
        <end position="350"/>
    </location>
</feature>
<dbReference type="SUPFAM" id="SSF82866">
    <property type="entry name" value="Multidrug efflux transporter AcrB transmembrane domain"/>
    <property type="match status" value="2"/>
</dbReference>
<feature type="domain" description="SSD" evidence="9">
    <location>
        <begin position="580"/>
        <end position="687"/>
    </location>
</feature>
<comment type="similarity">
    <text evidence="2">Belongs to the resistance-nodulation-cell division (RND) (TC 2.A.6) family. MmpL subfamily.</text>
</comment>
<feature type="transmembrane region" description="Helical" evidence="8">
    <location>
        <begin position="35"/>
        <end position="55"/>
    </location>
</feature>
<dbReference type="EMBL" id="JBEZFP010000015">
    <property type="protein sequence ID" value="MEU8133528.1"/>
    <property type="molecule type" value="Genomic_DNA"/>
</dbReference>
<protein>
    <submittedName>
        <fullName evidence="10">MMPL family transporter</fullName>
    </submittedName>
</protein>
<dbReference type="RefSeq" id="WP_358351151.1">
    <property type="nucleotide sequence ID" value="NZ_JBEZFP010000015.1"/>
</dbReference>
<evidence type="ECO:0000313" key="10">
    <source>
        <dbReference type="EMBL" id="MEU8133528.1"/>
    </source>
</evidence>
<evidence type="ECO:0000256" key="8">
    <source>
        <dbReference type="SAM" id="Phobius"/>
    </source>
</evidence>
<comment type="caution">
    <text evidence="10">The sequence shown here is derived from an EMBL/GenBank/DDBJ whole genome shotgun (WGS) entry which is preliminary data.</text>
</comment>
<feature type="transmembrane region" description="Helical" evidence="8">
    <location>
        <begin position="662"/>
        <end position="682"/>
    </location>
</feature>
<accession>A0ABV3DCQ2</accession>
<feature type="transmembrane region" description="Helical" evidence="8">
    <location>
        <begin position="630"/>
        <end position="656"/>
    </location>
</feature>
<sequence>MDAGTGTGTGGGTGAGTRTGAPPGAGGRRKGPRPWVWGVLTLWVVLAAALVPLAGKLADVQEDEVVSYLPASAQSTDVARVVADMPGGDTTDISVVYHRDGGLTADDQAAAGAQAREIAGRFETVGGLGTPAASADGQTLVFNFQIAESAGEPGDVVKDVREVTDRHAPGLDVLVGGPGGTDADMDEVFSSIDGTLMLATLLVVTILLIVTYRSPFLWLVPLVCVGVAEVATRAVVYLLVEVGDLTVTGQSGGIMTVLVFGAGTDYALLLIARYREELRRTERPFDAMAKSLRGCGPALLASAGTVVAGLLCLLAADMNNLRGLGPVGAVAVVCALAVMTTLLPALLVLLGRRVFWPLIPALGSTPRVKRSAYARIGAYVVRRPVGILALGTVLLGALAIGTVKLPGDLHMADSFTEKPDSVVAAQTLAQAFPERASQPIAVVARTERADEAQRVAEDTQGVADVARGRSADGWTEFAVFATDRPESSGEEATIKRLRGALGDVGGAQAAVGGSTAEGMDKHSATARDQKVVVPLVLAAVLLILVILLRGLVAPLMLVGAVALVWAASLGIGALVFEPVFGFEGADPGLPLLSFVFLVALGVDYGIFLLHRMREEALSGTPSDKTVVPALTATGGVIASAGFVLAATFSVLTVLPLVMLVELGFVVAVGVLLDTFVVRTFLVTAASSVLGRRVWWPGALAKADAGAKGPDGPDDPDHTAPGGREDPSPMMA</sequence>
<evidence type="ECO:0000256" key="4">
    <source>
        <dbReference type="ARBA" id="ARBA00022692"/>
    </source>
</evidence>
<keyword evidence="3" id="KW-1003">Cell membrane</keyword>
<feature type="transmembrane region" description="Helical" evidence="8">
    <location>
        <begin position="588"/>
        <end position="609"/>
    </location>
</feature>
<keyword evidence="4 8" id="KW-0812">Transmembrane</keyword>
<evidence type="ECO:0000256" key="5">
    <source>
        <dbReference type="ARBA" id="ARBA00022989"/>
    </source>
</evidence>
<dbReference type="InterPro" id="IPR004869">
    <property type="entry name" value="MMPL_dom"/>
</dbReference>
<name>A0ABV3DCQ2_9ACTN</name>
<keyword evidence="6 8" id="KW-0472">Membrane</keyword>
<evidence type="ECO:0000256" key="6">
    <source>
        <dbReference type="ARBA" id="ARBA00023136"/>
    </source>
</evidence>
<comment type="subcellular location">
    <subcellularLocation>
        <location evidence="1">Cell membrane</location>
        <topology evidence="1">Multi-pass membrane protein</topology>
    </subcellularLocation>
</comment>
<keyword evidence="5 8" id="KW-1133">Transmembrane helix</keyword>
<dbReference type="PANTHER" id="PTHR33406">
    <property type="entry name" value="MEMBRANE PROTEIN MJ1562-RELATED"/>
    <property type="match status" value="1"/>
</dbReference>
<dbReference type="Pfam" id="PF03176">
    <property type="entry name" value="MMPL"/>
    <property type="match status" value="2"/>
</dbReference>
<feature type="region of interest" description="Disordered" evidence="7">
    <location>
        <begin position="1"/>
        <end position="32"/>
    </location>
</feature>
<dbReference type="PANTHER" id="PTHR33406:SF6">
    <property type="entry name" value="MEMBRANE PROTEIN YDGH-RELATED"/>
    <property type="match status" value="1"/>
</dbReference>
<dbReference type="PROSITE" id="PS50156">
    <property type="entry name" value="SSD"/>
    <property type="match status" value="2"/>
</dbReference>
<reference evidence="10 11" key="1">
    <citation type="submission" date="2024-06" db="EMBL/GenBank/DDBJ databases">
        <title>The Natural Products Discovery Center: Release of the First 8490 Sequenced Strains for Exploring Actinobacteria Biosynthetic Diversity.</title>
        <authorList>
            <person name="Kalkreuter E."/>
            <person name="Kautsar S.A."/>
            <person name="Yang D."/>
            <person name="Bader C.D."/>
            <person name="Teijaro C.N."/>
            <person name="Fluegel L."/>
            <person name="Davis C.M."/>
            <person name="Simpson J.R."/>
            <person name="Lauterbach L."/>
            <person name="Steele A.D."/>
            <person name="Gui C."/>
            <person name="Meng S."/>
            <person name="Li G."/>
            <person name="Viehrig K."/>
            <person name="Ye F."/>
            <person name="Su P."/>
            <person name="Kiefer A.F."/>
            <person name="Nichols A."/>
            <person name="Cepeda A.J."/>
            <person name="Yan W."/>
            <person name="Fan B."/>
            <person name="Jiang Y."/>
            <person name="Adhikari A."/>
            <person name="Zheng C.-J."/>
            <person name="Schuster L."/>
            <person name="Cowan T.M."/>
            <person name="Smanski M.J."/>
            <person name="Chevrette M.G."/>
            <person name="De Carvalho L.P.S."/>
            <person name="Shen B."/>
        </authorList>
    </citation>
    <scope>NUCLEOTIDE SEQUENCE [LARGE SCALE GENOMIC DNA]</scope>
    <source>
        <strain evidence="10 11">NPDC048946</strain>
    </source>
</reference>
<feature type="domain" description="SSD" evidence="9">
    <location>
        <begin position="254"/>
        <end position="349"/>
    </location>
</feature>
<feature type="compositionally biased region" description="Basic and acidic residues" evidence="7">
    <location>
        <begin position="714"/>
        <end position="731"/>
    </location>
</feature>
<feature type="region of interest" description="Disordered" evidence="7">
    <location>
        <begin position="702"/>
        <end position="731"/>
    </location>
</feature>
<dbReference type="Gene3D" id="1.20.1640.10">
    <property type="entry name" value="Multidrug efflux transporter AcrB transmembrane domain"/>
    <property type="match status" value="2"/>
</dbReference>
<evidence type="ECO:0000313" key="11">
    <source>
        <dbReference type="Proteomes" id="UP001551482"/>
    </source>
</evidence>
<dbReference type="InterPro" id="IPR000731">
    <property type="entry name" value="SSD"/>
</dbReference>
<evidence type="ECO:0000256" key="1">
    <source>
        <dbReference type="ARBA" id="ARBA00004651"/>
    </source>
</evidence>
<organism evidence="10 11">
    <name type="scientific">Streptodolium elevatio</name>
    <dbReference type="NCBI Taxonomy" id="3157996"/>
    <lineage>
        <taxon>Bacteria</taxon>
        <taxon>Bacillati</taxon>
        <taxon>Actinomycetota</taxon>
        <taxon>Actinomycetes</taxon>
        <taxon>Kitasatosporales</taxon>
        <taxon>Streptomycetaceae</taxon>
        <taxon>Streptodolium</taxon>
    </lineage>
</organism>
<feature type="transmembrane region" description="Helical" evidence="8">
    <location>
        <begin position="188"/>
        <end position="209"/>
    </location>
</feature>
<keyword evidence="11" id="KW-1185">Reference proteome</keyword>
<evidence type="ECO:0000259" key="9">
    <source>
        <dbReference type="PROSITE" id="PS50156"/>
    </source>
</evidence>
<feature type="compositionally biased region" description="Gly residues" evidence="7">
    <location>
        <begin position="1"/>
        <end position="17"/>
    </location>
</feature>
<feature type="transmembrane region" description="Helical" evidence="8">
    <location>
        <begin position="385"/>
        <end position="403"/>
    </location>
</feature>
<dbReference type="InterPro" id="IPR050545">
    <property type="entry name" value="Mycobact_MmpL"/>
</dbReference>
<feature type="transmembrane region" description="Helical" evidence="8">
    <location>
        <begin position="531"/>
        <end position="548"/>
    </location>
</feature>
<feature type="transmembrane region" description="Helical" evidence="8">
    <location>
        <begin position="295"/>
        <end position="316"/>
    </location>
</feature>
<evidence type="ECO:0000256" key="7">
    <source>
        <dbReference type="SAM" id="MobiDB-lite"/>
    </source>
</evidence>
<feature type="transmembrane region" description="Helical" evidence="8">
    <location>
        <begin position="252"/>
        <end position="274"/>
    </location>
</feature>
<dbReference type="Proteomes" id="UP001551482">
    <property type="component" value="Unassembled WGS sequence"/>
</dbReference>
<gene>
    <name evidence="10" type="ORF">AB0C36_08485</name>
</gene>
<proteinExistence type="inferred from homology"/>
<evidence type="ECO:0000256" key="3">
    <source>
        <dbReference type="ARBA" id="ARBA00022475"/>
    </source>
</evidence>
<feature type="transmembrane region" description="Helical" evidence="8">
    <location>
        <begin position="555"/>
        <end position="576"/>
    </location>
</feature>